<sequence length="435" mass="47239">MKDSRKTKSGSNTNGSAGERGEEWNSLEGSNSACPNTWDEEQTAADSPTAAVARIPDRILLDAEDLKMSSTDSTQLIDAAGTCAVNEHVKRAAGSRNIAAHKDNSDARLLHALERTPKSGTESEDNMMQTTGSSCTTDNQKNSCSLKQAPLPSAIHRSEERLQDKILVVNEEMLSVPSNNGIWSGVSGAEGFQMDNRGSRNTSFHQVGDSIHRNVFQDETTVEFETCRNLSSSENRTARLESSPGAFAVEGIGMSNLIFNDGEEEEDRTVIWGQPSGTMSLRIDDPCVSSAFLVDDDSKIMEEDTTARTNTTRLGFSNQEYFQPNGATTTTTSLSQTYRMEDLEPALDVRRISNQDNGGNNNQQRHWLLLVILSVFLCIVIATGLALGLGQRPEENQSLTSSIDGNSLSISGVIPQGLCEAELEIVANCSRIQCC</sequence>
<comment type="caution">
    <text evidence="3">The sequence shown here is derived from an EMBL/GenBank/DDBJ whole genome shotgun (WGS) entry which is preliminary data.</text>
</comment>
<organism evidence="3 4">
    <name type="scientific">Seminavis robusta</name>
    <dbReference type="NCBI Taxonomy" id="568900"/>
    <lineage>
        <taxon>Eukaryota</taxon>
        <taxon>Sar</taxon>
        <taxon>Stramenopiles</taxon>
        <taxon>Ochrophyta</taxon>
        <taxon>Bacillariophyta</taxon>
        <taxon>Bacillariophyceae</taxon>
        <taxon>Bacillariophycidae</taxon>
        <taxon>Naviculales</taxon>
        <taxon>Naviculaceae</taxon>
        <taxon>Seminavis</taxon>
    </lineage>
</organism>
<feature type="region of interest" description="Disordered" evidence="1">
    <location>
        <begin position="117"/>
        <end position="141"/>
    </location>
</feature>
<keyword evidence="2" id="KW-1133">Transmembrane helix</keyword>
<feature type="transmembrane region" description="Helical" evidence="2">
    <location>
        <begin position="367"/>
        <end position="389"/>
    </location>
</feature>
<evidence type="ECO:0000313" key="3">
    <source>
        <dbReference type="EMBL" id="CAB9525707.1"/>
    </source>
</evidence>
<keyword evidence="2" id="KW-0812">Transmembrane</keyword>
<keyword evidence="4" id="KW-1185">Reference proteome</keyword>
<proteinExistence type="predicted"/>
<feature type="compositionally biased region" description="Polar residues" evidence="1">
    <location>
        <begin position="126"/>
        <end position="141"/>
    </location>
</feature>
<dbReference type="AlphaFoldDB" id="A0A9N8ER61"/>
<accession>A0A9N8ER61</accession>
<evidence type="ECO:0000256" key="1">
    <source>
        <dbReference type="SAM" id="MobiDB-lite"/>
    </source>
</evidence>
<gene>
    <name evidence="3" type="ORF">SEMRO_1715_G293090.1</name>
</gene>
<name>A0A9N8ER61_9STRA</name>
<protein>
    <submittedName>
        <fullName evidence="3">Uncharacterized protein</fullName>
    </submittedName>
</protein>
<keyword evidence="2" id="KW-0472">Membrane</keyword>
<feature type="region of interest" description="Disordered" evidence="1">
    <location>
        <begin position="1"/>
        <end position="51"/>
    </location>
</feature>
<evidence type="ECO:0000313" key="4">
    <source>
        <dbReference type="Proteomes" id="UP001153069"/>
    </source>
</evidence>
<dbReference type="Proteomes" id="UP001153069">
    <property type="component" value="Unassembled WGS sequence"/>
</dbReference>
<reference evidence="3" key="1">
    <citation type="submission" date="2020-06" db="EMBL/GenBank/DDBJ databases">
        <authorList>
            <consortium name="Plant Systems Biology data submission"/>
        </authorList>
    </citation>
    <scope>NUCLEOTIDE SEQUENCE</scope>
    <source>
        <strain evidence="3">D6</strain>
    </source>
</reference>
<evidence type="ECO:0000256" key="2">
    <source>
        <dbReference type="SAM" id="Phobius"/>
    </source>
</evidence>
<dbReference type="EMBL" id="CAICTM010001713">
    <property type="protein sequence ID" value="CAB9525707.1"/>
    <property type="molecule type" value="Genomic_DNA"/>
</dbReference>